<sequence>MEFYPVLYSLLLLASTCYVALGAVQLWRTRRQYPVKYRRPDILLIVMVAYTGNIIVGTVPHCLPMHLRWVGVTELISQLVFADVVQSCITIIVVSLYSVFNMSVNHMRLVNVGESKQMSGRQKEAAVARMVQFISYCKFMLSLQFAVLFIVVNLAILLLAIVASVVISEQSVLVDTGLCRTWRASICVIIQTIGEVKSDILLCLTLAVIFRLRVVVDELGLKRNIRHAAVYWLISMLVMYAADQLLRDVLEPNWDLPQIIQIVVVDPGRFYILVMEPVLDGLKVMRQDPLSKRKRVENPNAHELFEQFLNTKGGFEAFRSHLEKEFAVENLLFWKAATEYRAASTKREMEERNIYRMYLAPGAPMEVQLPDAMKQHYHEMTFGEHNSVRPMTIKIVDENENATISLQTTALANVIVFDPAIKEIVSAMRHGAFQRFLQVQSNNELWVAFLYSRQAHGMYQNMVNRTPTKSSYGGGTVPDSTETDTYAARGHTETRPALINQL</sequence>
<dbReference type="SUPFAM" id="SSF48097">
    <property type="entry name" value="Regulator of G-protein signaling, RGS"/>
    <property type="match status" value="1"/>
</dbReference>
<dbReference type="InterPro" id="IPR036305">
    <property type="entry name" value="RGS_sf"/>
</dbReference>
<dbReference type="SMART" id="SM00315">
    <property type="entry name" value="RGS"/>
    <property type="match status" value="1"/>
</dbReference>
<feature type="region of interest" description="Disordered" evidence="1">
    <location>
        <begin position="469"/>
        <end position="502"/>
    </location>
</feature>
<dbReference type="EMBL" id="CDSF01000144">
    <property type="protein sequence ID" value="CEP03197.1"/>
    <property type="molecule type" value="Genomic_DNA"/>
</dbReference>
<reference evidence="5 7" key="2">
    <citation type="submission" date="2018-03" db="EMBL/GenBank/DDBJ databases">
        <authorList>
            <person name="Fogelqvist J."/>
        </authorList>
    </citation>
    <scope>NUCLEOTIDE SEQUENCE [LARGE SCALE GENOMIC DNA]</scope>
</reference>
<gene>
    <name evidence="4" type="ORF">PBRA_002957</name>
    <name evidence="5" type="ORF">PLBR_LOCUS2653</name>
</gene>
<dbReference type="OrthoDB" id="196547at2759"/>
<dbReference type="Gene3D" id="1.10.167.10">
    <property type="entry name" value="Regulator of G-protein Signalling 4, domain 2"/>
    <property type="match status" value="1"/>
</dbReference>
<keyword evidence="2" id="KW-0812">Transmembrane</keyword>
<evidence type="ECO:0000259" key="3">
    <source>
        <dbReference type="PROSITE" id="PS50132"/>
    </source>
</evidence>
<accession>A0A0G4J6R7</accession>
<geneLocation type="mitochondrion" evidence="5"/>
<dbReference type="Proteomes" id="UP000039324">
    <property type="component" value="Unassembled WGS sequence"/>
</dbReference>
<evidence type="ECO:0000313" key="6">
    <source>
        <dbReference type="Proteomes" id="UP000039324"/>
    </source>
</evidence>
<feature type="transmembrane region" description="Helical" evidence="2">
    <location>
        <begin position="40"/>
        <end position="59"/>
    </location>
</feature>
<keyword evidence="2" id="KW-1133">Transmembrane helix</keyword>
<evidence type="ECO:0000313" key="4">
    <source>
        <dbReference type="EMBL" id="CEP03197.1"/>
    </source>
</evidence>
<dbReference type="InterPro" id="IPR016137">
    <property type="entry name" value="RGS"/>
</dbReference>
<evidence type="ECO:0000313" key="5">
    <source>
        <dbReference type="EMBL" id="SPQ95438.1"/>
    </source>
</evidence>
<dbReference type="Pfam" id="PF00615">
    <property type="entry name" value="RGS"/>
    <property type="match status" value="1"/>
</dbReference>
<organism evidence="4 6">
    <name type="scientific">Plasmodiophora brassicae</name>
    <name type="common">Clubroot disease agent</name>
    <dbReference type="NCBI Taxonomy" id="37360"/>
    <lineage>
        <taxon>Eukaryota</taxon>
        <taxon>Sar</taxon>
        <taxon>Rhizaria</taxon>
        <taxon>Endomyxa</taxon>
        <taxon>Phytomyxea</taxon>
        <taxon>Plasmodiophorida</taxon>
        <taxon>Plasmodiophoridae</taxon>
        <taxon>Plasmodiophora</taxon>
    </lineage>
</organism>
<feature type="transmembrane region" description="Helical" evidence="2">
    <location>
        <begin position="79"/>
        <end position="100"/>
    </location>
</feature>
<name>A0A0G4J6R7_PLABS</name>
<evidence type="ECO:0000256" key="1">
    <source>
        <dbReference type="SAM" id="MobiDB-lite"/>
    </source>
</evidence>
<dbReference type="PROSITE" id="PS50132">
    <property type="entry name" value="RGS"/>
    <property type="match status" value="1"/>
</dbReference>
<keyword evidence="2" id="KW-0472">Membrane</keyword>
<dbReference type="EMBL" id="OVEO01000004">
    <property type="protein sequence ID" value="SPQ95438.1"/>
    <property type="molecule type" value="Genomic_DNA"/>
</dbReference>
<dbReference type="Proteomes" id="UP000290189">
    <property type="component" value="Unassembled WGS sequence"/>
</dbReference>
<evidence type="ECO:0000313" key="7">
    <source>
        <dbReference type="Proteomes" id="UP000290189"/>
    </source>
</evidence>
<keyword evidence="6" id="KW-1185">Reference proteome</keyword>
<feature type="transmembrane region" description="Helical" evidence="2">
    <location>
        <begin position="139"/>
        <end position="167"/>
    </location>
</feature>
<dbReference type="PANTHER" id="PTHR10845:SF192">
    <property type="entry name" value="DOUBLE HIT, ISOFORM B"/>
    <property type="match status" value="1"/>
</dbReference>
<reference evidence="4 6" key="1">
    <citation type="submission" date="2015-02" db="EMBL/GenBank/DDBJ databases">
        <authorList>
            <person name="Chooi Y.-H."/>
        </authorList>
    </citation>
    <scope>NUCLEOTIDE SEQUENCE [LARGE SCALE GENOMIC DNA]</scope>
    <source>
        <strain evidence="4">E3</strain>
    </source>
</reference>
<feature type="transmembrane region" description="Helical" evidence="2">
    <location>
        <begin position="6"/>
        <end position="28"/>
    </location>
</feature>
<feature type="domain" description="RGS" evidence="3">
    <location>
        <begin position="304"/>
        <end position="438"/>
    </location>
</feature>
<dbReference type="STRING" id="37360.A0A0G4J6R7"/>
<dbReference type="InterPro" id="IPR044926">
    <property type="entry name" value="RGS_subdomain_2"/>
</dbReference>
<proteinExistence type="predicted"/>
<keyword evidence="5" id="KW-0496">Mitochondrion</keyword>
<evidence type="ECO:0000256" key="2">
    <source>
        <dbReference type="SAM" id="Phobius"/>
    </source>
</evidence>
<protein>
    <recommendedName>
        <fullName evidence="3">RGS domain-containing protein</fullName>
    </recommendedName>
</protein>
<dbReference type="PRINTS" id="PR01301">
    <property type="entry name" value="RGSPROTEIN"/>
</dbReference>
<dbReference type="AlphaFoldDB" id="A0A0G4J6R7"/>
<dbReference type="PANTHER" id="PTHR10845">
    <property type="entry name" value="REGULATOR OF G PROTEIN SIGNALING"/>
    <property type="match status" value="1"/>
</dbReference>
<dbReference type="CDD" id="cd07440">
    <property type="entry name" value="RGS"/>
    <property type="match status" value="1"/>
</dbReference>